<dbReference type="EMBL" id="MN739778">
    <property type="protein sequence ID" value="QHT26045.1"/>
    <property type="molecule type" value="Genomic_DNA"/>
</dbReference>
<organism evidence="1">
    <name type="scientific">viral metagenome</name>
    <dbReference type="NCBI Taxonomy" id="1070528"/>
    <lineage>
        <taxon>unclassified sequences</taxon>
        <taxon>metagenomes</taxon>
        <taxon>organismal metagenomes</taxon>
    </lineage>
</organism>
<evidence type="ECO:0000313" key="1">
    <source>
        <dbReference type="EMBL" id="QHT26045.1"/>
    </source>
</evidence>
<reference evidence="1" key="1">
    <citation type="journal article" date="2020" name="Nature">
        <title>Giant virus diversity and host interactions through global metagenomics.</title>
        <authorList>
            <person name="Schulz F."/>
            <person name="Roux S."/>
            <person name="Paez-Espino D."/>
            <person name="Jungbluth S."/>
            <person name="Walsh D.A."/>
            <person name="Denef V.J."/>
            <person name="McMahon K.D."/>
            <person name="Konstantinidis K.T."/>
            <person name="Eloe-Fadrosh E.A."/>
            <person name="Kyrpides N.C."/>
            <person name="Woyke T."/>
        </authorList>
    </citation>
    <scope>NUCLEOTIDE SEQUENCE</scope>
    <source>
        <strain evidence="1">GVMAG-M-3300023179-27</strain>
    </source>
</reference>
<accession>A0A6C0EFD3</accession>
<proteinExistence type="predicted"/>
<name>A0A6C0EFD3_9ZZZZ</name>
<protein>
    <submittedName>
        <fullName evidence="1">Uncharacterized protein</fullName>
    </submittedName>
</protein>
<dbReference type="AlphaFoldDB" id="A0A6C0EFD3"/>
<sequence length="275" mass="32493">MTKKYKDCFPVFRLKPINKKNECVIKHVGYVDKSQKLLDELMEIETPERMSDLYGKNVFYVGNINEYDIFARVYKCNIIGNYLVDNAKIPIYCLEFDYVKQIVRGKLFSLNFIFEFSEECKKTFTKASQYKNATAYGSFKIEIDIDKEFIDSFDTFLKNTREKQLKKYVAEIMLKGKTLETLTGEELVALETELDKKENFYKELVNGITIGIFSNEKSVIKNYFENIYKSPLLTEFLTETLYAREKSRRKQMNATDTYYESALKHKKLYEQNKLT</sequence>